<name>A0AAV2VUN7_9VIBR</name>
<evidence type="ECO:0000313" key="2">
    <source>
        <dbReference type="Proteomes" id="UP000018211"/>
    </source>
</evidence>
<accession>A0AAV2VUN7</accession>
<dbReference type="Proteomes" id="UP000018211">
    <property type="component" value="Unassembled WGS sequence"/>
</dbReference>
<sequence>MKRASSAYRLQMIKEVAIRNQQQPVDDPMASHIRQMLAEDPSKDQKMEDQNRFIGVHFDENAGGWVDDRWSLK</sequence>
<reference evidence="1 2" key="1">
    <citation type="journal article" date="2013" name="ISME J.">
        <title>Comparative genomics of pathogenic lineages of Vibrio nigripulchritudo identifies virulence-associated traits.</title>
        <authorList>
            <person name="Goudenege D."/>
            <person name="Labreuche Y."/>
            <person name="Krin E."/>
            <person name="Ansquer D."/>
            <person name="Mangenot S."/>
            <person name="Calteau A."/>
            <person name="Medigue C."/>
            <person name="Mazel D."/>
            <person name="Polz M.F."/>
            <person name="Le Roux F."/>
        </authorList>
    </citation>
    <scope>NUCLEOTIDE SEQUENCE [LARGE SCALE GENOMIC DNA]</scope>
    <source>
        <strain evidence="1 2">SOn1</strain>
    </source>
</reference>
<gene>
    <name evidence="1" type="ORF">VIBNISOn1_510004</name>
</gene>
<organism evidence="1 2">
    <name type="scientific">Vibrio nigripulchritudo SOn1</name>
    <dbReference type="NCBI Taxonomy" id="1238450"/>
    <lineage>
        <taxon>Bacteria</taxon>
        <taxon>Pseudomonadati</taxon>
        <taxon>Pseudomonadota</taxon>
        <taxon>Gammaproteobacteria</taxon>
        <taxon>Vibrionales</taxon>
        <taxon>Vibrionaceae</taxon>
        <taxon>Vibrio</taxon>
    </lineage>
</organism>
<dbReference type="EMBL" id="CAOF01000144">
    <property type="protein sequence ID" value="CCO48401.1"/>
    <property type="molecule type" value="Genomic_DNA"/>
</dbReference>
<comment type="caution">
    <text evidence="1">The sequence shown here is derived from an EMBL/GenBank/DDBJ whole genome shotgun (WGS) entry which is preliminary data.</text>
</comment>
<evidence type="ECO:0000313" key="1">
    <source>
        <dbReference type="EMBL" id="CCO48401.1"/>
    </source>
</evidence>
<protein>
    <submittedName>
        <fullName evidence="1">Uncharacterized protein</fullName>
    </submittedName>
</protein>
<dbReference type="AlphaFoldDB" id="A0AAV2VUN7"/>
<dbReference type="RefSeq" id="WP_004407302.1">
    <property type="nucleotide sequence ID" value="NZ_LK391965.1"/>
</dbReference>
<proteinExistence type="predicted"/>